<proteinExistence type="predicted"/>
<comment type="caution">
    <text evidence="1">The sequence shown here is derived from an EMBL/GenBank/DDBJ whole genome shotgun (WGS) entry which is preliminary data.</text>
</comment>
<name>A0A367WQ96_9PROT</name>
<dbReference type="Proteomes" id="UP000252517">
    <property type="component" value="Unassembled WGS sequence"/>
</dbReference>
<evidence type="ECO:0000313" key="2">
    <source>
        <dbReference type="Proteomes" id="UP000252517"/>
    </source>
</evidence>
<protein>
    <submittedName>
        <fullName evidence="1">Uncharacterized protein</fullName>
    </submittedName>
</protein>
<organism evidence="1 2">
    <name type="scientific">Thalassospira profundimaris</name>
    <dbReference type="NCBI Taxonomy" id="502049"/>
    <lineage>
        <taxon>Bacteria</taxon>
        <taxon>Pseudomonadati</taxon>
        <taxon>Pseudomonadota</taxon>
        <taxon>Alphaproteobacteria</taxon>
        <taxon>Rhodospirillales</taxon>
        <taxon>Thalassospiraceae</taxon>
        <taxon>Thalassospira</taxon>
    </lineage>
</organism>
<reference evidence="1 2" key="1">
    <citation type="submission" date="2014-07" db="EMBL/GenBank/DDBJ databases">
        <title>Draft genome sequence of Thalassospira profundimaris S25-3-2.</title>
        <authorList>
            <person name="Lai Q."/>
            <person name="Shao Z."/>
        </authorList>
    </citation>
    <scope>NUCLEOTIDE SEQUENCE [LARGE SCALE GENOMIC DNA]</scope>
    <source>
        <strain evidence="1 2">S25-3-2</strain>
    </source>
</reference>
<evidence type="ECO:0000313" key="1">
    <source>
        <dbReference type="EMBL" id="RCK43646.1"/>
    </source>
</evidence>
<dbReference type="AlphaFoldDB" id="A0A367WQ96"/>
<sequence>MQAMNLGAVDPFIADLEERLLRRLIEEERTPLPDALFVSAQSQMWIFAAYELLRTWRQRASDMIKWHDNSGLEIKLRALEEDQGYRHFGRAYRASQIKKVIEDPSMIPRIRDDLRRVHILFGRLEALRVSLAKHEVRGRIGSVALAPGYGRINQWCGALDYELENGRYSMGYVNRREIADDIRGLLTMDELPTGEELASFDEYMKGPPHDLLD</sequence>
<gene>
    <name evidence="1" type="ORF">TH25_21075</name>
</gene>
<accession>A0A367WQ96</accession>
<dbReference type="EMBL" id="JPWH01000024">
    <property type="protein sequence ID" value="RCK43646.1"/>
    <property type="molecule type" value="Genomic_DNA"/>
</dbReference>